<reference evidence="1" key="1">
    <citation type="submission" date="2021-12" db="EMBL/GenBank/DDBJ databases">
        <authorList>
            <person name="King R."/>
        </authorList>
    </citation>
    <scope>NUCLEOTIDE SEQUENCE</scope>
</reference>
<accession>A0A9N9WGY9</accession>
<name>A0A9N9WGY9_9NEOP</name>
<dbReference type="EMBL" id="OU893352">
    <property type="protein sequence ID" value="CAG9790396.1"/>
    <property type="molecule type" value="Genomic_DNA"/>
</dbReference>
<reference evidence="1" key="2">
    <citation type="submission" date="2022-10" db="EMBL/GenBank/DDBJ databases">
        <authorList>
            <consortium name="ENA_rothamsted_submissions"/>
            <consortium name="culmorum"/>
            <person name="King R."/>
        </authorList>
    </citation>
    <scope>NUCLEOTIDE SEQUENCE</scope>
</reference>
<gene>
    <name evidence="1" type="ORF">DIATSA_LOCUS8064</name>
</gene>
<sequence>MYGHLINLIKCLFLLCRVNKKRDLFNILQSEEIASGRPRSGGIVTSSFASRVSTGTSRRTAATTGEFFVDLKVYKTGDYTSNPVDVRYKTALVTVKLQCEDSSPSWDALQTFLGQAWTNIEQENITTVSDEECAHFDPHQYLDSFQCAQDPLEGFTEDILKMQSSSKSLKRTRHNRKIKCKRRQSIQLDQTAKYCGPVSFVINSAPTKGLRLIRIQVIELDRLQRISDSSEEIASGRPRSGGIVTSSFASRVSTGTSRRTAATTGEFFVDLKVYKTGDYTSNPVDVRYKTALVTVKLQCEDSSPSWDALQTFLGQAWTNIEQENITTVSDEECAHFDPHQYLDSFQCAQDPLEGFTEDILKMQSSSKSLKRTRHNRKIKCKRRQSIQLDQTAKYCGPVSFVINSAPTKGLRLIRIQVIELDRLQRISDSVNDNSVLLNSQYVVKDVGDEIMDQTEKIINNISKKICGYSYTNCF</sequence>
<evidence type="ECO:0000313" key="1">
    <source>
        <dbReference type="EMBL" id="CAG9790396.1"/>
    </source>
</evidence>
<organism evidence="1 2">
    <name type="scientific">Diatraea saccharalis</name>
    <name type="common">sugarcane borer</name>
    <dbReference type="NCBI Taxonomy" id="40085"/>
    <lineage>
        <taxon>Eukaryota</taxon>
        <taxon>Metazoa</taxon>
        <taxon>Ecdysozoa</taxon>
        <taxon>Arthropoda</taxon>
        <taxon>Hexapoda</taxon>
        <taxon>Insecta</taxon>
        <taxon>Pterygota</taxon>
        <taxon>Neoptera</taxon>
        <taxon>Endopterygota</taxon>
        <taxon>Lepidoptera</taxon>
        <taxon>Glossata</taxon>
        <taxon>Ditrysia</taxon>
        <taxon>Pyraloidea</taxon>
        <taxon>Crambidae</taxon>
        <taxon>Crambinae</taxon>
        <taxon>Diatraea</taxon>
    </lineage>
</organism>
<dbReference type="AlphaFoldDB" id="A0A9N9WGY9"/>
<keyword evidence="2" id="KW-1185">Reference proteome</keyword>
<protein>
    <submittedName>
        <fullName evidence="1">Uncharacterized protein</fullName>
    </submittedName>
</protein>
<dbReference type="Proteomes" id="UP001153714">
    <property type="component" value="Chromosome 21"/>
</dbReference>
<dbReference type="OrthoDB" id="7485360at2759"/>
<proteinExistence type="predicted"/>
<evidence type="ECO:0000313" key="2">
    <source>
        <dbReference type="Proteomes" id="UP001153714"/>
    </source>
</evidence>